<dbReference type="RefSeq" id="WP_147848419.1">
    <property type="nucleotide sequence ID" value="NZ_VDUZ01000020.1"/>
</dbReference>
<dbReference type="SUPFAM" id="SSF54637">
    <property type="entry name" value="Thioesterase/thiol ester dehydrase-isomerase"/>
    <property type="match status" value="1"/>
</dbReference>
<evidence type="ECO:0000313" key="2">
    <source>
        <dbReference type="EMBL" id="TXL74171.1"/>
    </source>
</evidence>
<proteinExistence type="predicted"/>
<dbReference type="OrthoDB" id="9800237at2"/>
<evidence type="ECO:0000259" key="1">
    <source>
        <dbReference type="Pfam" id="PF01575"/>
    </source>
</evidence>
<feature type="domain" description="MaoC-like" evidence="1">
    <location>
        <begin position="12"/>
        <end position="106"/>
    </location>
</feature>
<dbReference type="GO" id="GO:0019171">
    <property type="term" value="F:(3R)-hydroxyacyl-[acyl-carrier-protein] dehydratase activity"/>
    <property type="evidence" value="ECO:0007669"/>
    <property type="project" value="TreeGrafter"/>
</dbReference>
<dbReference type="PANTHER" id="PTHR43437">
    <property type="entry name" value="HYDROXYACYL-THIOESTER DEHYDRATASE TYPE 2, MITOCHONDRIAL-RELATED"/>
    <property type="match status" value="1"/>
</dbReference>
<dbReference type="Proteomes" id="UP000321638">
    <property type="component" value="Unassembled WGS sequence"/>
</dbReference>
<sequence>MTPARARPHERFSTEILLTPASVSTFATAAGDANPLHHDAAFAAATRFGGVIASGPQTTSLLLGLVATHFAPRGAMLGLEFTFRFMRAVPADQRVKLEWLVVRVRPAGRSGGELVDLRGRLQTQDGRTAVGAKGRVLLTDAL</sequence>
<dbReference type="InterPro" id="IPR029069">
    <property type="entry name" value="HotDog_dom_sf"/>
</dbReference>
<dbReference type="InterPro" id="IPR002539">
    <property type="entry name" value="MaoC-like_dom"/>
</dbReference>
<dbReference type="GO" id="GO:0006633">
    <property type="term" value="P:fatty acid biosynthetic process"/>
    <property type="evidence" value="ECO:0007669"/>
    <property type="project" value="TreeGrafter"/>
</dbReference>
<comment type="caution">
    <text evidence="2">The sequence shown here is derived from an EMBL/GenBank/DDBJ whole genome shotgun (WGS) entry which is preliminary data.</text>
</comment>
<dbReference type="PANTHER" id="PTHR43437:SF3">
    <property type="entry name" value="HYDROXYACYL-THIOESTER DEHYDRATASE TYPE 2, MITOCHONDRIAL"/>
    <property type="match status" value="1"/>
</dbReference>
<dbReference type="AlphaFoldDB" id="A0A5C8PKT5"/>
<gene>
    <name evidence="2" type="ORF">FHP25_18410</name>
</gene>
<reference evidence="2 3" key="1">
    <citation type="submission" date="2019-06" db="EMBL/GenBank/DDBJ databases">
        <title>New taxonomy in bacterial strain CC-CFT640, isolated from vineyard.</title>
        <authorList>
            <person name="Lin S.-Y."/>
            <person name="Tsai C.-F."/>
            <person name="Young C.-C."/>
        </authorList>
    </citation>
    <scope>NUCLEOTIDE SEQUENCE [LARGE SCALE GENOMIC DNA]</scope>
    <source>
        <strain evidence="2 3">CC-CFT640</strain>
    </source>
</reference>
<dbReference type="EMBL" id="VDUZ01000020">
    <property type="protein sequence ID" value="TXL74171.1"/>
    <property type="molecule type" value="Genomic_DNA"/>
</dbReference>
<keyword evidence="3" id="KW-1185">Reference proteome</keyword>
<dbReference type="CDD" id="cd03441">
    <property type="entry name" value="R_hydratase_like"/>
    <property type="match status" value="1"/>
</dbReference>
<evidence type="ECO:0000313" key="3">
    <source>
        <dbReference type="Proteomes" id="UP000321638"/>
    </source>
</evidence>
<dbReference type="Pfam" id="PF01575">
    <property type="entry name" value="MaoC_dehydratas"/>
    <property type="match status" value="1"/>
</dbReference>
<protein>
    <submittedName>
        <fullName evidence="2">Protein dehydratase</fullName>
    </submittedName>
</protein>
<dbReference type="Gene3D" id="3.10.129.10">
    <property type="entry name" value="Hotdog Thioesterase"/>
    <property type="match status" value="1"/>
</dbReference>
<name>A0A5C8PKT5_9HYPH</name>
<organism evidence="2 3">
    <name type="scientific">Vineibacter terrae</name>
    <dbReference type="NCBI Taxonomy" id="2586908"/>
    <lineage>
        <taxon>Bacteria</taxon>
        <taxon>Pseudomonadati</taxon>
        <taxon>Pseudomonadota</taxon>
        <taxon>Alphaproteobacteria</taxon>
        <taxon>Hyphomicrobiales</taxon>
        <taxon>Vineibacter</taxon>
    </lineage>
</organism>
<dbReference type="InterPro" id="IPR050965">
    <property type="entry name" value="UPF0336/Enoyl-CoA_hydratase"/>
</dbReference>
<accession>A0A5C8PKT5</accession>